<accession>A0A7R8ZNQ6</accession>
<dbReference type="OrthoDB" id="10264149at2759"/>
<reference evidence="2" key="1">
    <citation type="submission" date="2020-11" db="EMBL/GenBank/DDBJ databases">
        <authorList>
            <person name="Tran Van P."/>
        </authorList>
    </citation>
    <scope>NUCLEOTIDE SEQUENCE</scope>
</reference>
<dbReference type="AlphaFoldDB" id="A0A7R8ZNQ6"/>
<proteinExistence type="predicted"/>
<evidence type="ECO:0000313" key="2">
    <source>
        <dbReference type="EMBL" id="CAD7226726.1"/>
    </source>
</evidence>
<sequence>MRNRSVGNNSESFYFTGLLKLSRSLAAQPHGPWSKVEYLLKRCPSIPTESGKSWQILQRHQDALMALGVYFLESKFQHKEKILPYLLSVLQALPNAVWKDEVQYYPSDRVPIAERFSFCFNTLLSGVATREGVDQERRIIDAQIQLLSVLSRKCNDALPTDPKLRIISAEEKLQLCQSTVPLLLGLLRSLGRSTLADPALFLRLFPPPLERAAKHQLLVASATGKYGQRGSLQRTGIARFRPIIPRSLSQNFLSGGVIRPCDSGAELRTPADTYLSRRAVSLPAPPGRHERDFYTEGCFLSPSGLHVCLPKDRAVAARWLNSKLALVGSSPSVGGTSRSRPLPLTTSSPALNPMAERKGHHRHHHQDIASADISRHPDEVEPMSYFFHRVGSSFLQQISYTEREKQAIIFTLDQMQTILSIAKSLLRKDLLEFLDNQATDVFVNGKLRLFPYKTFKETLNLTTVAMLREILQQREDLPLPFTKDVQDFIKGLFLSGQTELQGRNHEASEREERETHCATVREMTTRKPNDQ</sequence>
<feature type="compositionally biased region" description="Polar residues" evidence="1">
    <location>
        <begin position="329"/>
        <end position="350"/>
    </location>
</feature>
<name>A0A7R8ZNQ6_9CRUS</name>
<evidence type="ECO:0000256" key="1">
    <source>
        <dbReference type="SAM" id="MobiDB-lite"/>
    </source>
</evidence>
<protein>
    <submittedName>
        <fullName evidence="2">Uncharacterized protein</fullName>
    </submittedName>
</protein>
<organism evidence="2">
    <name type="scientific">Cyprideis torosa</name>
    <dbReference type="NCBI Taxonomy" id="163714"/>
    <lineage>
        <taxon>Eukaryota</taxon>
        <taxon>Metazoa</taxon>
        <taxon>Ecdysozoa</taxon>
        <taxon>Arthropoda</taxon>
        <taxon>Crustacea</taxon>
        <taxon>Oligostraca</taxon>
        <taxon>Ostracoda</taxon>
        <taxon>Podocopa</taxon>
        <taxon>Podocopida</taxon>
        <taxon>Cytherocopina</taxon>
        <taxon>Cytheroidea</taxon>
        <taxon>Cytherideidae</taxon>
        <taxon>Cyprideis</taxon>
    </lineage>
</organism>
<gene>
    <name evidence="2" type="ORF">CTOB1V02_LOCUS4641</name>
</gene>
<feature type="region of interest" description="Disordered" evidence="1">
    <location>
        <begin position="329"/>
        <end position="365"/>
    </location>
</feature>
<dbReference type="EMBL" id="OB660910">
    <property type="protein sequence ID" value="CAD7226726.1"/>
    <property type="molecule type" value="Genomic_DNA"/>
</dbReference>